<dbReference type="PRINTS" id="PR00032">
    <property type="entry name" value="HTHARAC"/>
</dbReference>
<proteinExistence type="predicted"/>
<keyword evidence="3" id="KW-0804">Transcription</keyword>
<dbReference type="PROSITE" id="PS00041">
    <property type="entry name" value="HTH_ARAC_FAMILY_1"/>
    <property type="match status" value="1"/>
</dbReference>
<keyword evidence="1" id="KW-0805">Transcription regulation</keyword>
<dbReference type="InterPro" id="IPR020449">
    <property type="entry name" value="Tscrpt_reg_AraC-type_HTH"/>
</dbReference>
<dbReference type="InterPro" id="IPR018060">
    <property type="entry name" value="HTH_AraC"/>
</dbReference>
<dbReference type="Pfam" id="PF12833">
    <property type="entry name" value="HTH_18"/>
    <property type="match status" value="1"/>
</dbReference>
<organism evidence="5 6">
    <name type="scientific">Candidatus Pullilachnospira stercoravium</name>
    <dbReference type="NCBI Taxonomy" id="2840913"/>
    <lineage>
        <taxon>Bacteria</taxon>
        <taxon>Bacillati</taxon>
        <taxon>Bacillota</taxon>
        <taxon>Clostridia</taxon>
        <taxon>Lachnospirales</taxon>
        <taxon>Lachnospiraceae</taxon>
        <taxon>Lachnospiraceae incertae sedis</taxon>
        <taxon>Candidatus Pullilachnospira</taxon>
    </lineage>
</organism>
<dbReference type="AlphaFoldDB" id="A0A9D1NX16"/>
<dbReference type="PANTHER" id="PTHR43280:SF28">
    <property type="entry name" value="HTH-TYPE TRANSCRIPTIONAL ACTIVATOR RHAS"/>
    <property type="match status" value="1"/>
</dbReference>
<reference evidence="5" key="1">
    <citation type="submission" date="2020-10" db="EMBL/GenBank/DDBJ databases">
        <authorList>
            <person name="Gilroy R."/>
        </authorList>
    </citation>
    <scope>NUCLEOTIDE SEQUENCE</scope>
    <source>
        <strain evidence="5">ChiBcec2-4451</strain>
    </source>
</reference>
<feature type="domain" description="HTH araC/xylS-type" evidence="4">
    <location>
        <begin position="28"/>
        <end position="126"/>
    </location>
</feature>
<dbReference type="SUPFAM" id="SSF46689">
    <property type="entry name" value="Homeodomain-like"/>
    <property type="match status" value="2"/>
</dbReference>
<dbReference type="EMBL" id="DVON01000229">
    <property type="protein sequence ID" value="HIV13629.1"/>
    <property type="molecule type" value="Genomic_DNA"/>
</dbReference>
<name>A0A9D1NX16_9FIRM</name>
<dbReference type="Proteomes" id="UP000886723">
    <property type="component" value="Unassembled WGS sequence"/>
</dbReference>
<dbReference type="PROSITE" id="PS01124">
    <property type="entry name" value="HTH_ARAC_FAMILY_2"/>
    <property type="match status" value="1"/>
</dbReference>
<evidence type="ECO:0000313" key="5">
    <source>
        <dbReference type="EMBL" id="HIV13629.1"/>
    </source>
</evidence>
<dbReference type="PANTHER" id="PTHR43280">
    <property type="entry name" value="ARAC-FAMILY TRANSCRIPTIONAL REGULATOR"/>
    <property type="match status" value="1"/>
</dbReference>
<evidence type="ECO:0000256" key="1">
    <source>
        <dbReference type="ARBA" id="ARBA00023015"/>
    </source>
</evidence>
<dbReference type="InterPro" id="IPR009057">
    <property type="entry name" value="Homeodomain-like_sf"/>
</dbReference>
<gene>
    <name evidence="5" type="ORF">IAA63_10890</name>
</gene>
<reference evidence="5" key="2">
    <citation type="journal article" date="2021" name="PeerJ">
        <title>Extensive microbial diversity within the chicken gut microbiome revealed by metagenomics and culture.</title>
        <authorList>
            <person name="Gilroy R."/>
            <person name="Ravi A."/>
            <person name="Getino M."/>
            <person name="Pursley I."/>
            <person name="Horton D.L."/>
            <person name="Alikhan N.F."/>
            <person name="Baker D."/>
            <person name="Gharbi K."/>
            <person name="Hall N."/>
            <person name="Watson M."/>
            <person name="Adriaenssens E.M."/>
            <person name="Foster-Nyarko E."/>
            <person name="Jarju S."/>
            <person name="Secka A."/>
            <person name="Antonio M."/>
            <person name="Oren A."/>
            <person name="Chaudhuri R.R."/>
            <person name="La Ragione R."/>
            <person name="Hildebrand F."/>
            <person name="Pallen M.J."/>
        </authorList>
    </citation>
    <scope>NUCLEOTIDE SEQUENCE</scope>
    <source>
        <strain evidence="5">ChiBcec2-4451</strain>
    </source>
</reference>
<dbReference type="GO" id="GO:0003700">
    <property type="term" value="F:DNA-binding transcription factor activity"/>
    <property type="evidence" value="ECO:0007669"/>
    <property type="project" value="InterPro"/>
</dbReference>
<accession>A0A9D1NX16</accession>
<dbReference type="SMART" id="SM00342">
    <property type="entry name" value="HTH_ARAC"/>
    <property type="match status" value="1"/>
</dbReference>
<comment type="caution">
    <text evidence="5">The sequence shown here is derived from an EMBL/GenBank/DDBJ whole genome shotgun (WGS) entry which is preliminary data.</text>
</comment>
<protein>
    <submittedName>
        <fullName evidence="5">Helix-turn-helix transcriptional regulator</fullName>
    </submittedName>
</protein>
<evidence type="ECO:0000259" key="4">
    <source>
        <dbReference type="PROSITE" id="PS01124"/>
    </source>
</evidence>
<dbReference type="GO" id="GO:0043565">
    <property type="term" value="F:sequence-specific DNA binding"/>
    <property type="evidence" value="ECO:0007669"/>
    <property type="project" value="InterPro"/>
</dbReference>
<sequence>MQDLWLSLFFDREFHLETGQQREDARARNMLRYLHDHYQEKFSLTKMSAALNLSRGECSRYFHRSLGMTISEYLLQYRLGISMRMLRQETWSITEIAHAVGFSSPSSYTEKFRKRTGLTPRQYRKHH</sequence>
<evidence type="ECO:0000256" key="3">
    <source>
        <dbReference type="ARBA" id="ARBA00023163"/>
    </source>
</evidence>
<dbReference type="InterPro" id="IPR018062">
    <property type="entry name" value="HTH_AraC-typ_CS"/>
</dbReference>
<dbReference type="Gene3D" id="1.10.10.60">
    <property type="entry name" value="Homeodomain-like"/>
    <property type="match status" value="2"/>
</dbReference>
<keyword evidence="2" id="KW-0238">DNA-binding</keyword>
<evidence type="ECO:0000256" key="2">
    <source>
        <dbReference type="ARBA" id="ARBA00023125"/>
    </source>
</evidence>
<evidence type="ECO:0000313" key="6">
    <source>
        <dbReference type="Proteomes" id="UP000886723"/>
    </source>
</evidence>